<keyword evidence="2" id="KW-1185">Reference proteome</keyword>
<proteinExistence type="predicted"/>
<reference evidence="1" key="1">
    <citation type="submission" date="2023-12" db="EMBL/GenBank/DDBJ databases">
        <title>Genome assembly of Anisodus tanguticus.</title>
        <authorList>
            <person name="Wang Y.-J."/>
        </authorList>
    </citation>
    <scope>NUCLEOTIDE SEQUENCE</scope>
    <source>
        <strain evidence="1">KB-2021</strain>
        <tissue evidence="1">Leaf</tissue>
    </source>
</reference>
<dbReference type="Proteomes" id="UP001291623">
    <property type="component" value="Unassembled WGS sequence"/>
</dbReference>
<organism evidence="1 2">
    <name type="scientific">Anisodus tanguticus</name>
    <dbReference type="NCBI Taxonomy" id="243964"/>
    <lineage>
        <taxon>Eukaryota</taxon>
        <taxon>Viridiplantae</taxon>
        <taxon>Streptophyta</taxon>
        <taxon>Embryophyta</taxon>
        <taxon>Tracheophyta</taxon>
        <taxon>Spermatophyta</taxon>
        <taxon>Magnoliopsida</taxon>
        <taxon>eudicotyledons</taxon>
        <taxon>Gunneridae</taxon>
        <taxon>Pentapetalae</taxon>
        <taxon>asterids</taxon>
        <taxon>lamiids</taxon>
        <taxon>Solanales</taxon>
        <taxon>Solanaceae</taxon>
        <taxon>Solanoideae</taxon>
        <taxon>Hyoscyameae</taxon>
        <taxon>Anisodus</taxon>
    </lineage>
</organism>
<comment type="caution">
    <text evidence="1">The sequence shown here is derived from an EMBL/GenBank/DDBJ whole genome shotgun (WGS) entry which is preliminary data.</text>
</comment>
<dbReference type="AlphaFoldDB" id="A0AAE1T0S5"/>
<gene>
    <name evidence="1" type="ORF">RND71_001752</name>
</gene>
<evidence type="ECO:0000313" key="1">
    <source>
        <dbReference type="EMBL" id="KAK4379890.1"/>
    </source>
</evidence>
<evidence type="ECO:0000313" key="2">
    <source>
        <dbReference type="Proteomes" id="UP001291623"/>
    </source>
</evidence>
<protein>
    <submittedName>
        <fullName evidence="1">Uncharacterized protein</fullName>
    </submittedName>
</protein>
<accession>A0AAE1T0S5</accession>
<name>A0AAE1T0S5_9SOLA</name>
<dbReference type="EMBL" id="JAVYJV010000001">
    <property type="protein sequence ID" value="KAK4379890.1"/>
    <property type="molecule type" value="Genomic_DNA"/>
</dbReference>
<sequence length="254" mass="28445">MEEAEPKVVLLIVLGENTLGHLRHPGTPATPSVYTTVTSEVEQWKELVGDLYPEDAANRIPRGFVAPEESDAGRSTVEDLELTPCRTKNIKKQISIYNAFTKAFVKSLVKVPQVKLVAHFKTTDSDRVTDPSRVDPVWTPDSDRVTDPGRSTRFGIQKSLFPLACYRICLINVMITITYPKTLLIMCLMDEDSHIVDLLPMETPDSQSATSTVIDLVSDEEIDELLQDKIHKIDAKIELARANRKVAVFIPRVM</sequence>